<dbReference type="GO" id="GO:0008998">
    <property type="term" value="F:ribonucleoside-triphosphate reductase (thioredoxin) activity"/>
    <property type="evidence" value="ECO:0007669"/>
    <property type="project" value="UniProtKB-EC"/>
</dbReference>
<dbReference type="EMBL" id="JAGGKI010000034">
    <property type="protein sequence ID" value="MBP1896900.1"/>
    <property type="molecule type" value="Genomic_DNA"/>
</dbReference>
<organism evidence="5 6">
    <name type="scientific">Paenibacillus lactis</name>
    <dbReference type="NCBI Taxonomy" id="228574"/>
    <lineage>
        <taxon>Bacteria</taxon>
        <taxon>Bacillati</taxon>
        <taxon>Bacillota</taxon>
        <taxon>Bacilli</taxon>
        <taxon>Bacillales</taxon>
        <taxon>Paenibacillaceae</taxon>
        <taxon>Paenibacillus</taxon>
    </lineage>
</organism>
<dbReference type="InterPro" id="IPR005144">
    <property type="entry name" value="ATP-cone_dom"/>
</dbReference>
<sequence length="741" mass="82618">MKVIKRDGSGAPFEAGRIVNAVDKALAAVEGNARKEASVRIAGFVAEALRGKERITVEEIQDLVIRHLQQEGFREVAAAYQKYRESRDLERIRRGELYKISSDVLLSANPDLLRENANLNGESFSGKMSRIGSEYSKWMASRFVLPPELANAVREGSIYVHDLDQYALGTTNCIFIPFDRLLAGGFNTGNGSVRPPKSIMTAMALVAIIFQSQQNSQYGGVSANKIDWDLAPYVGQTFRRHFRKGAAYLGDAESSPGTADWNDDELYIDNQQLKENARRIYRYAYEETLNEVRQAAESLIHNLNTMSSRAGGQIPFTSLNYGMCTSTEGRMVSHALLDATMNGLGRGETPIFPQHIFQCKRGVNQAESEPNYDLFLKAVECSSRRLYPNFVNVDASFNLPYYKPDDPDTIIATMGCRTRTISDRFGRNRLSGKGNLSFNTVNLVKLGIEHGIVLQQRGKPDLEGFLSRLDDCIRIAVAGLVHRFGIQAEQPAKASDFMMREGVWEGGEKLAPEDSVRELIKHGTLAVGFIGLAECLKALTGCHHGEDDAAFQLGLEIVRHMRRRCDEASETHNLNITLFATPAEGLSGKFTRLDRKQYGVIEGVTDREYYTNSFHIPVYYSMPAYRKIRLEAPFHGLCNAGAISYVELDGSARLNTKAFQDIVRFALEADIGYFSVNHPIDRCLSCGHEGVIGSICPQCGISEGEGRFQRLRRVTGYLTGSYTERFNSAKQAEVRDRVKHL</sequence>
<dbReference type="Pfam" id="PF13597">
    <property type="entry name" value="NRDD"/>
    <property type="match status" value="1"/>
</dbReference>
<dbReference type="PANTHER" id="PTHR21075">
    <property type="entry name" value="ANAEROBIC RIBONUCLEOSIDE-TRIPHOSPHATE REDUCTASE"/>
    <property type="match status" value="1"/>
</dbReference>
<evidence type="ECO:0000256" key="2">
    <source>
        <dbReference type="ARBA" id="ARBA00022840"/>
    </source>
</evidence>
<dbReference type="NCBIfam" id="TIGR02487">
    <property type="entry name" value="NrdD"/>
    <property type="match status" value="1"/>
</dbReference>
<keyword evidence="6" id="KW-1185">Reference proteome</keyword>
<evidence type="ECO:0000256" key="1">
    <source>
        <dbReference type="ARBA" id="ARBA00022741"/>
    </source>
</evidence>
<proteinExistence type="predicted"/>
<evidence type="ECO:0000256" key="3">
    <source>
        <dbReference type="PROSITE-ProRule" id="PRU00492"/>
    </source>
</evidence>
<evidence type="ECO:0000313" key="6">
    <source>
        <dbReference type="Proteomes" id="UP000706926"/>
    </source>
</evidence>
<accession>A0ABS4FL42</accession>
<dbReference type="Proteomes" id="UP000706926">
    <property type="component" value="Unassembled WGS sequence"/>
</dbReference>
<dbReference type="GeneID" id="95407879"/>
<name>A0ABS4FL42_9BACL</name>
<dbReference type="SUPFAM" id="SSF51998">
    <property type="entry name" value="PFL-like glycyl radical enzymes"/>
    <property type="match status" value="1"/>
</dbReference>
<dbReference type="Pfam" id="PF03477">
    <property type="entry name" value="ATP-cone"/>
    <property type="match status" value="1"/>
</dbReference>
<dbReference type="EC" id="1.17.4.2" evidence="5"/>
<keyword evidence="2 3" id="KW-0067">ATP-binding</keyword>
<keyword evidence="5" id="KW-0560">Oxidoreductase</keyword>
<protein>
    <submittedName>
        <fullName evidence="5">Ribonucleoside-triphosphate reductase</fullName>
        <ecNumber evidence="5">1.17.4.2</ecNumber>
    </submittedName>
</protein>
<dbReference type="Gene3D" id="3.20.70.20">
    <property type="match status" value="1"/>
</dbReference>
<dbReference type="InterPro" id="IPR012833">
    <property type="entry name" value="NrdD"/>
</dbReference>
<dbReference type="NCBIfam" id="NF011292">
    <property type="entry name" value="PRK14704.1"/>
    <property type="match status" value="1"/>
</dbReference>
<dbReference type="RefSeq" id="WP_210095741.1">
    <property type="nucleotide sequence ID" value="NZ_BOSA01000004.1"/>
</dbReference>
<evidence type="ECO:0000259" key="4">
    <source>
        <dbReference type="PROSITE" id="PS51161"/>
    </source>
</evidence>
<gene>
    <name evidence="5" type="ORF">J2Z18_006042</name>
</gene>
<keyword evidence="1 3" id="KW-0547">Nucleotide-binding</keyword>
<reference evidence="5 6" key="1">
    <citation type="submission" date="2021-03" db="EMBL/GenBank/DDBJ databases">
        <title>Genomic Encyclopedia of Type Strains, Phase IV (KMG-IV): sequencing the most valuable type-strain genomes for metagenomic binning, comparative biology and taxonomic classification.</title>
        <authorList>
            <person name="Goeker M."/>
        </authorList>
    </citation>
    <scope>NUCLEOTIDE SEQUENCE [LARGE SCALE GENOMIC DNA]</scope>
    <source>
        <strain evidence="5 6">DSM 15596</strain>
    </source>
</reference>
<dbReference type="PANTHER" id="PTHR21075:SF0">
    <property type="entry name" value="ANAEROBIC RIBONUCLEOSIDE-TRIPHOSPHATE REDUCTASE"/>
    <property type="match status" value="1"/>
</dbReference>
<dbReference type="PROSITE" id="PS51161">
    <property type="entry name" value="ATP_CONE"/>
    <property type="match status" value="1"/>
</dbReference>
<feature type="domain" description="ATP-cone" evidence="4">
    <location>
        <begin position="1"/>
        <end position="91"/>
    </location>
</feature>
<dbReference type="NCBIfam" id="NF005497">
    <property type="entry name" value="PRK07111.1"/>
    <property type="match status" value="1"/>
</dbReference>
<comment type="caution">
    <text evidence="5">The sequence shown here is derived from an EMBL/GenBank/DDBJ whole genome shotgun (WGS) entry which is preliminary data.</text>
</comment>
<evidence type="ECO:0000313" key="5">
    <source>
        <dbReference type="EMBL" id="MBP1896900.1"/>
    </source>
</evidence>